<dbReference type="GO" id="GO:0000155">
    <property type="term" value="F:phosphorelay sensor kinase activity"/>
    <property type="evidence" value="ECO:0007669"/>
    <property type="project" value="InterPro"/>
</dbReference>
<feature type="domain" description="Histidine kinase" evidence="16">
    <location>
        <begin position="484"/>
        <end position="703"/>
    </location>
</feature>
<dbReference type="Proteomes" id="UP000198649">
    <property type="component" value="Unassembled WGS sequence"/>
</dbReference>
<gene>
    <name evidence="19" type="ORF">SAMN05216561_1339</name>
</gene>
<dbReference type="InterPro" id="IPR003661">
    <property type="entry name" value="HisK_dim/P_dom"/>
</dbReference>
<dbReference type="Pfam" id="PF02518">
    <property type="entry name" value="HATPase_c"/>
    <property type="match status" value="1"/>
</dbReference>
<dbReference type="InterPro" id="IPR003594">
    <property type="entry name" value="HATPase_dom"/>
</dbReference>
<feature type="domain" description="PAS" evidence="17">
    <location>
        <begin position="346"/>
        <end position="383"/>
    </location>
</feature>
<dbReference type="InterPro" id="IPR000014">
    <property type="entry name" value="PAS"/>
</dbReference>
<dbReference type="GO" id="GO:0005886">
    <property type="term" value="C:plasma membrane"/>
    <property type="evidence" value="ECO:0007669"/>
    <property type="project" value="UniProtKB-SubCell"/>
</dbReference>
<evidence type="ECO:0000313" key="19">
    <source>
        <dbReference type="EMBL" id="SFJ46246.1"/>
    </source>
</evidence>
<dbReference type="Gene3D" id="1.10.287.130">
    <property type="match status" value="1"/>
</dbReference>
<dbReference type="InterPro" id="IPR013656">
    <property type="entry name" value="PAS_4"/>
</dbReference>
<dbReference type="Pfam" id="PF08448">
    <property type="entry name" value="PAS_4"/>
    <property type="match status" value="1"/>
</dbReference>
<dbReference type="InterPro" id="IPR050351">
    <property type="entry name" value="BphY/WalK/GraS-like"/>
</dbReference>
<evidence type="ECO:0000313" key="20">
    <source>
        <dbReference type="Proteomes" id="UP000198649"/>
    </source>
</evidence>
<keyword evidence="11 15" id="KW-1133">Transmembrane helix</keyword>
<dbReference type="Gene3D" id="3.30.450.350">
    <property type="entry name" value="CHASE domain"/>
    <property type="match status" value="1"/>
</dbReference>
<dbReference type="InterPro" id="IPR035965">
    <property type="entry name" value="PAS-like_dom_sf"/>
</dbReference>
<dbReference type="STRING" id="1005945.SAMN05216561_1339"/>
<evidence type="ECO:0000256" key="7">
    <source>
        <dbReference type="ARBA" id="ARBA00022692"/>
    </source>
</evidence>
<dbReference type="SUPFAM" id="SSF55785">
    <property type="entry name" value="PYP-like sensor domain (PAS domain)"/>
    <property type="match status" value="1"/>
</dbReference>
<dbReference type="Gene3D" id="3.30.450.20">
    <property type="entry name" value="PAS domain"/>
    <property type="match status" value="1"/>
</dbReference>
<evidence type="ECO:0000259" key="16">
    <source>
        <dbReference type="PROSITE" id="PS50109"/>
    </source>
</evidence>
<evidence type="ECO:0000256" key="14">
    <source>
        <dbReference type="ARBA" id="ARBA00039401"/>
    </source>
</evidence>
<evidence type="ECO:0000256" key="3">
    <source>
        <dbReference type="ARBA" id="ARBA00004236"/>
    </source>
</evidence>
<dbReference type="SMART" id="SM00387">
    <property type="entry name" value="HATPase_c"/>
    <property type="match status" value="1"/>
</dbReference>
<keyword evidence="8" id="KW-0547">Nucleotide-binding</keyword>
<dbReference type="Pfam" id="PF00512">
    <property type="entry name" value="HisKA"/>
    <property type="match status" value="1"/>
</dbReference>
<dbReference type="SUPFAM" id="SSF47384">
    <property type="entry name" value="Homodimeric domain of signal transducing histidine kinase"/>
    <property type="match status" value="1"/>
</dbReference>
<evidence type="ECO:0000256" key="4">
    <source>
        <dbReference type="ARBA" id="ARBA00012438"/>
    </source>
</evidence>
<dbReference type="PRINTS" id="PR00344">
    <property type="entry name" value="BCTRLSENSOR"/>
</dbReference>
<feature type="transmembrane region" description="Helical" evidence="15">
    <location>
        <begin position="299"/>
        <end position="319"/>
    </location>
</feature>
<evidence type="ECO:0000259" key="17">
    <source>
        <dbReference type="PROSITE" id="PS50112"/>
    </source>
</evidence>
<dbReference type="InterPro" id="IPR036097">
    <property type="entry name" value="HisK_dim/P_sf"/>
</dbReference>
<dbReference type="EMBL" id="FOQG01000033">
    <property type="protein sequence ID" value="SFJ46246.1"/>
    <property type="molecule type" value="Genomic_DNA"/>
</dbReference>
<keyword evidence="7 15" id="KW-0812">Transmembrane</keyword>
<dbReference type="InterPro" id="IPR005467">
    <property type="entry name" value="His_kinase_dom"/>
</dbReference>
<comment type="catalytic activity">
    <reaction evidence="1">
        <text>ATP + protein L-histidine = ADP + protein N-phospho-L-histidine.</text>
        <dbReference type="EC" id="2.7.13.3"/>
    </reaction>
</comment>
<dbReference type="InterPro" id="IPR006189">
    <property type="entry name" value="CHASE_dom"/>
</dbReference>
<dbReference type="GO" id="GO:0007234">
    <property type="term" value="P:osmosensory signaling via phosphorelay pathway"/>
    <property type="evidence" value="ECO:0007669"/>
    <property type="project" value="TreeGrafter"/>
</dbReference>
<dbReference type="GO" id="GO:0030295">
    <property type="term" value="F:protein kinase activator activity"/>
    <property type="evidence" value="ECO:0007669"/>
    <property type="project" value="TreeGrafter"/>
</dbReference>
<keyword evidence="6" id="KW-0808">Transferase</keyword>
<dbReference type="InterPro" id="IPR004358">
    <property type="entry name" value="Sig_transdc_His_kin-like_C"/>
</dbReference>
<organism evidence="19 20">
    <name type="scientific">Nocardioides psychrotolerans</name>
    <dbReference type="NCBI Taxonomy" id="1005945"/>
    <lineage>
        <taxon>Bacteria</taxon>
        <taxon>Bacillati</taxon>
        <taxon>Actinomycetota</taxon>
        <taxon>Actinomycetes</taxon>
        <taxon>Propionibacteriales</taxon>
        <taxon>Nocardioidaceae</taxon>
        <taxon>Nocardioides</taxon>
    </lineage>
</organism>
<keyword evidence="20" id="KW-1185">Reference proteome</keyword>
<dbReference type="PROSITE" id="PS50109">
    <property type="entry name" value="HIS_KIN"/>
    <property type="match status" value="1"/>
</dbReference>
<name>A0A1I3RM48_9ACTN</name>
<keyword evidence="13 15" id="KW-0472">Membrane</keyword>
<evidence type="ECO:0000256" key="2">
    <source>
        <dbReference type="ARBA" id="ARBA00004141"/>
    </source>
</evidence>
<reference evidence="19 20" key="1">
    <citation type="submission" date="2016-10" db="EMBL/GenBank/DDBJ databases">
        <authorList>
            <person name="de Groot N.N."/>
        </authorList>
    </citation>
    <scope>NUCLEOTIDE SEQUENCE [LARGE SCALE GENOMIC DNA]</scope>
    <source>
        <strain evidence="19 20">CGMCC 1.11156</strain>
    </source>
</reference>
<accession>A0A1I3RM48</accession>
<evidence type="ECO:0000256" key="11">
    <source>
        <dbReference type="ARBA" id="ARBA00022989"/>
    </source>
</evidence>
<keyword evidence="5" id="KW-0597">Phosphoprotein</keyword>
<dbReference type="Gene3D" id="3.30.565.10">
    <property type="entry name" value="Histidine kinase-like ATPase, C-terminal domain"/>
    <property type="match status" value="1"/>
</dbReference>
<dbReference type="GO" id="GO:0005524">
    <property type="term" value="F:ATP binding"/>
    <property type="evidence" value="ECO:0007669"/>
    <property type="project" value="UniProtKB-KW"/>
</dbReference>
<evidence type="ECO:0000256" key="9">
    <source>
        <dbReference type="ARBA" id="ARBA00022777"/>
    </source>
</evidence>
<dbReference type="SMART" id="SM00388">
    <property type="entry name" value="HisKA"/>
    <property type="match status" value="1"/>
</dbReference>
<comment type="subcellular location">
    <subcellularLocation>
        <location evidence="3">Cell membrane</location>
    </subcellularLocation>
    <subcellularLocation>
        <location evidence="2">Membrane</location>
        <topology evidence="2">Multi-pass membrane protein</topology>
    </subcellularLocation>
</comment>
<dbReference type="PANTHER" id="PTHR42878">
    <property type="entry name" value="TWO-COMPONENT HISTIDINE KINASE"/>
    <property type="match status" value="1"/>
</dbReference>
<keyword evidence="9 19" id="KW-0418">Kinase</keyword>
<evidence type="ECO:0000256" key="13">
    <source>
        <dbReference type="ARBA" id="ARBA00023136"/>
    </source>
</evidence>
<dbReference type="SUPFAM" id="SSF55874">
    <property type="entry name" value="ATPase domain of HSP90 chaperone/DNA topoisomerase II/histidine kinase"/>
    <property type="match status" value="1"/>
</dbReference>
<keyword evidence="10" id="KW-0067">ATP-binding</keyword>
<dbReference type="PROSITE" id="PS50839">
    <property type="entry name" value="CHASE"/>
    <property type="match status" value="1"/>
</dbReference>
<feature type="domain" description="CHASE" evidence="18">
    <location>
        <begin position="148"/>
        <end position="229"/>
    </location>
</feature>
<dbReference type="AlphaFoldDB" id="A0A1I3RM48"/>
<dbReference type="CDD" id="cd00075">
    <property type="entry name" value="HATPase"/>
    <property type="match status" value="1"/>
</dbReference>
<evidence type="ECO:0000256" key="6">
    <source>
        <dbReference type="ARBA" id="ARBA00022679"/>
    </source>
</evidence>
<evidence type="ECO:0000256" key="5">
    <source>
        <dbReference type="ARBA" id="ARBA00022553"/>
    </source>
</evidence>
<evidence type="ECO:0000256" key="1">
    <source>
        <dbReference type="ARBA" id="ARBA00000085"/>
    </source>
</evidence>
<evidence type="ECO:0000256" key="12">
    <source>
        <dbReference type="ARBA" id="ARBA00023012"/>
    </source>
</evidence>
<evidence type="ECO:0000256" key="8">
    <source>
        <dbReference type="ARBA" id="ARBA00022741"/>
    </source>
</evidence>
<sequence length="729" mass="77099">MLLALVVLVLLAGSGLAVSRVVERQVDEAAEQELRQRSDALREATNAEVQRYATALTLSAAGLGAAGRPTYDAFATATAPLHDMDLAGATAIVFIAPPVTDHDIVAQQRHWRGLGSTGLVLEPSPDQGVHVFSVFSDALDGAVARRTGIDVASAPAPYAALTESARAGEVALSEPYELIIDQSLPPEQRQTSFSMTAPVLRPSAEGDELIGWVLLGIRGQDFMGGVLQQTAQDLVDVELLAASDTSADLVDVAGVWSSEPGDRDLRRTTTLPVAQRTWTLEVTADADALVGTGSYLPRIVLGGALMVALLLAGLTWVLASGRDRARAQVRWATQHLVEAEAEASRQAALLGAVLDSIGDGVGVVDESGRFIIRNPAARALLGIGDSHNDSDSDEPDTWPEHDGLLTVSGEPFPQAGLPLVRALAGEPSDEVEMLVRNAAHPEGVRLSVSSRPLDAVGQRGAVAVYRDVTVDREQRAELAAFAGVVAHDLKHPLTVIIGFLELIAMEAGAPTPGSPRNDRADQYTARALSSARRMDELINDLLDYTAARDAGLALTEVDLGSLAHEVLEDQLARAWDGEPPVVHVGALPTVLGDPVRLRQVFANIVGNAIKYTAPGQTPRVEITAVTSDDEVRVLFSDRGIEIPRDQRAAIFTPFHRAHTQGYAGSGLGLAICHRVVTRHGGSLTVRDNPGGGSVFEMTLPLGRTSAPRTLRDQPAAIASRMPVTPSSAP</sequence>
<dbReference type="InterPro" id="IPR036890">
    <property type="entry name" value="HATPase_C_sf"/>
</dbReference>
<dbReference type="InterPro" id="IPR042240">
    <property type="entry name" value="CHASE_sf"/>
</dbReference>
<protein>
    <recommendedName>
        <fullName evidence="14">Sensor-like histidine kinase SenX3</fullName>
        <ecNumber evidence="4">2.7.13.3</ecNumber>
    </recommendedName>
</protein>
<evidence type="ECO:0000259" key="18">
    <source>
        <dbReference type="PROSITE" id="PS50839"/>
    </source>
</evidence>
<dbReference type="CDD" id="cd00082">
    <property type="entry name" value="HisKA"/>
    <property type="match status" value="1"/>
</dbReference>
<dbReference type="GO" id="GO:0000156">
    <property type="term" value="F:phosphorelay response regulator activity"/>
    <property type="evidence" value="ECO:0007669"/>
    <property type="project" value="TreeGrafter"/>
</dbReference>
<dbReference type="PANTHER" id="PTHR42878:SF7">
    <property type="entry name" value="SENSOR HISTIDINE KINASE GLRK"/>
    <property type="match status" value="1"/>
</dbReference>
<evidence type="ECO:0000256" key="10">
    <source>
        <dbReference type="ARBA" id="ARBA00022840"/>
    </source>
</evidence>
<dbReference type="Pfam" id="PF03924">
    <property type="entry name" value="CHASE"/>
    <property type="match status" value="1"/>
</dbReference>
<evidence type="ECO:0000256" key="15">
    <source>
        <dbReference type="SAM" id="Phobius"/>
    </source>
</evidence>
<proteinExistence type="predicted"/>
<dbReference type="EC" id="2.7.13.3" evidence="4"/>
<dbReference type="PROSITE" id="PS50112">
    <property type="entry name" value="PAS"/>
    <property type="match status" value="1"/>
</dbReference>
<keyword evidence="12" id="KW-0902">Two-component regulatory system</keyword>